<feature type="compositionally biased region" description="Pro residues" evidence="1">
    <location>
        <begin position="137"/>
        <end position="163"/>
    </location>
</feature>
<feature type="transmembrane region" description="Helical" evidence="2">
    <location>
        <begin position="260"/>
        <end position="286"/>
    </location>
</feature>
<dbReference type="Pfam" id="PF13197">
    <property type="entry name" value="DUF4013"/>
    <property type="match status" value="1"/>
</dbReference>
<feature type="transmembrane region" description="Helical" evidence="2">
    <location>
        <begin position="360"/>
        <end position="384"/>
    </location>
</feature>
<feature type="region of interest" description="Disordered" evidence="1">
    <location>
        <begin position="96"/>
        <end position="165"/>
    </location>
</feature>
<evidence type="ECO:0000256" key="1">
    <source>
        <dbReference type="SAM" id="MobiDB-lite"/>
    </source>
</evidence>
<accession>A0AAV5B1Z5</accession>
<gene>
    <name evidence="4" type="ORF">ATOP_03180</name>
</gene>
<feature type="transmembrane region" description="Helical" evidence="2">
    <location>
        <begin position="232"/>
        <end position="254"/>
    </location>
</feature>
<evidence type="ECO:0000313" key="5">
    <source>
        <dbReference type="Proteomes" id="UP001055025"/>
    </source>
</evidence>
<dbReference type="InterPro" id="IPR025098">
    <property type="entry name" value="DUF4013"/>
</dbReference>
<keyword evidence="2" id="KW-1133">Transmembrane helix</keyword>
<sequence length="422" mass="43349">MHCNRCGHDNGEDARFCSSCGSPLDVPEEVVAGETVAEEAVGAAPVDPEELEGEAAVAAEALAAADAGDAPGEPAAAPDETVVVEADETTVVAEEAAAGEADTVPERQPLPDAPGAPVPPDELHPTAGPAPEARRQTPPPPAQPPAGAPSAGPVPPSQPPVPPMAAQRGILGQAWHDLTGSQGWFGRVAALVLMNLVPVLGWYVSGYMLQWGASAGDGSEGLPRRSFSRSTVWLGFLYAVLGVIGAVATASLFYVGAVPVLGPIFLFCWAVLVSVYTTVAGVRMAARGSFGAAFDLSDILEAFKRDPWGAIVAVFVPGLAAGAVIVVVAMLVLTGAAGSMYASRYYLYSGSYYGYGLDPLSTVATMLGILGPAVVIVVLAAAFAGTFAQLWSVRAVGVWIDHNAPQWKRAPREGSGVGFRPE</sequence>
<evidence type="ECO:0000256" key="2">
    <source>
        <dbReference type="SAM" id="Phobius"/>
    </source>
</evidence>
<feature type="compositionally biased region" description="Pro residues" evidence="1">
    <location>
        <begin position="111"/>
        <end position="120"/>
    </location>
</feature>
<dbReference type="RefSeq" id="WP_265590523.1">
    <property type="nucleotide sequence ID" value="NZ_BQKC01000001.1"/>
</dbReference>
<keyword evidence="2" id="KW-0812">Transmembrane</keyword>
<dbReference type="AlphaFoldDB" id="A0AAV5B1Z5"/>
<evidence type="ECO:0000313" key="4">
    <source>
        <dbReference type="EMBL" id="GJM54663.1"/>
    </source>
</evidence>
<protein>
    <recommendedName>
        <fullName evidence="3">Zinc-ribbon domain-containing protein</fullName>
    </recommendedName>
</protein>
<keyword evidence="5" id="KW-1185">Reference proteome</keyword>
<reference evidence="4" key="1">
    <citation type="journal article" date="2022" name="Int. J. Syst. Evol. Microbiol.">
        <title>Granulimonas faecalis gen. nov., sp. nov., and Leptogranulimonas caecicola gen. nov., sp. nov., novel lactate-producing Atopobiaceae bacteria isolated from mouse intestines, and an emended description of the family Atopobiaceae.</title>
        <authorList>
            <person name="Morinaga K."/>
            <person name="Kusada H."/>
            <person name="Sakamoto S."/>
            <person name="Murakami T."/>
            <person name="Toyoda A."/>
            <person name="Mori H."/>
            <person name="Meng X.Y."/>
            <person name="Takashino M."/>
            <person name="Murotomi K."/>
            <person name="Tamaki H."/>
        </authorList>
    </citation>
    <scope>NUCLEOTIDE SEQUENCE</scope>
    <source>
        <strain evidence="4">OPF53</strain>
    </source>
</reference>
<dbReference type="EMBL" id="BQKC01000001">
    <property type="protein sequence ID" value="GJM54663.1"/>
    <property type="molecule type" value="Genomic_DNA"/>
</dbReference>
<proteinExistence type="predicted"/>
<dbReference type="Proteomes" id="UP001055025">
    <property type="component" value="Unassembled WGS sequence"/>
</dbReference>
<dbReference type="InterPro" id="IPR026870">
    <property type="entry name" value="Zinc_ribbon_dom"/>
</dbReference>
<dbReference type="Pfam" id="PF13240">
    <property type="entry name" value="Zn_Ribbon_1"/>
    <property type="match status" value="1"/>
</dbReference>
<keyword evidence="2" id="KW-0472">Membrane</keyword>
<organism evidence="4 5">
    <name type="scientific">Granulimonas faecalis</name>
    <dbReference type="NCBI Taxonomy" id="2894155"/>
    <lineage>
        <taxon>Bacteria</taxon>
        <taxon>Bacillati</taxon>
        <taxon>Actinomycetota</taxon>
        <taxon>Coriobacteriia</taxon>
        <taxon>Coriobacteriales</taxon>
        <taxon>Kribbibacteriaceae</taxon>
        <taxon>Granulimonas</taxon>
    </lineage>
</organism>
<evidence type="ECO:0000259" key="3">
    <source>
        <dbReference type="Pfam" id="PF13240"/>
    </source>
</evidence>
<name>A0AAV5B1Z5_9ACTN</name>
<feature type="transmembrane region" description="Helical" evidence="2">
    <location>
        <begin position="307"/>
        <end position="340"/>
    </location>
</feature>
<comment type="caution">
    <text evidence="4">The sequence shown here is derived from an EMBL/GenBank/DDBJ whole genome shotgun (WGS) entry which is preliminary data.</text>
</comment>
<feature type="domain" description="Zinc-ribbon" evidence="3">
    <location>
        <begin position="2"/>
        <end position="24"/>
    </location>
</feature>